<feature type="region of interest" description="Disordered" evidence="1">
    <location>
        <begin position="95"/>
        <end position="206"/>
    </location>
</feature>
<feature type="compositionally biased region" description="Low complexity" evidence="1">
    <location>
        <begin position="129"/>
        <end position="149"/>
    </location>
</feature>
<feature type="compositionally biased region" description="Low complexity" evidence="1">
    <location>
        <begin position="159"/>
        <end position="169"/>
    </location>
</feature>
<reference evidence="2" key="1">
    <citation type="journal article" date="2021" name="bioRxiv">
        <title>Whole Genome Assembly and Annotation of Northern Wild Rice, Zizania palustris L., Supports a Whole Genome Duplication in the Zizania Genus.</title>
        <authorList>
            <person name="Haas M."/>
            <person name="Kono T."/>
            <person name="Macchietto M."/>
            <person name="Millas R."/>
            <person name="McGilp L."/>
            <person name="Shao M."/>
            <person name="Duquette J."/>
            <person name="Hirsch C.N."/>
            <person name="Kimball J."/>
        </authorList>
    </citation>
    <scope>NUCLEOTIDE SEQUENCE</scope>
    <source>
        <tissue evidence="2">Fresh leaf tissue</tissue>
    </source>
</reference>
<name>A0A8J5SWN8_ZIZPA</name>
<feature type="compositionally biased region" description="Low complexity" evidence="1">
    <location>
        <begin position="177"/>
        <end position="195"/>
    </location>
</feature>
<keyword evidence="3" id="KW-1185">Reference proteome</keyword>
<dbReference type="AlphaFoldDB" id="A0A8J5SWN8"/>
<accession>A0A8J5SWN8</accession>
<reference evidence="2" key="2">
    <citation type="submission" date="2021-02" db="EMBL/GenBank/DDBJ databases">
        <authorList>
            <person name="Kimball J.A."/>
            <person name="Haas M.W."/>
            <person name="Macchietto M."/>
            <person name="Kono T."/>
            <person name="Duquette J."/>
            <person name="Shao M."/>
        </authorList>
    </citation>
    <scope>NUCLEOTIDE SEQUENCE</scope>
    <source>
        <tissue evidence="2">Fresh leaf tissue</tissue>
    </source>
</reference>
<dbReference type="Proteomes" id="UP000729402">
    <property type="component" value="Unassembled WGS sequence"/>
</dbReference>
<evidence type="ECO:0000313" key="2">
    <source>
        <dbReference type="EMBL" id="KAG8082018.1"/>
    </source>
</evidence>
<comment type="caution">
    <text evidence="2">The sequence shown here is derived from an EMBL/GenBank/DDBJ whole genome shotgun (WGS) entry which is preliminary data.</text>
</comment>
<protein>
    <submittedName>
        <fullName evidence="2">Uncharacterized protein</fullName>
    </submittedName>
</protein>
<evidence type="ECO:0000256" key="1">
    <source>
        <dbReference type="SAM" id="MobiDB-lite"/>
    </source>
</evidence>
<sequence length="206" mass="21865">MLAPDLVLWDLYVPCDPLRSLPVEAADSGQHLKGERRYATRSRRWRDVKRRLHRHGQLNRTRNRSPNPLNGALPWQTIYRRQRTCLALAVHAPHPPICPPRTPAGRSAVGAGPARSRAERGRGRRGRAARGQGRLGQAQRAAERSAAGAGVAGGGAGAVGARPGQARRAAGGGAGAVGARPGRARQGGARPGVARARSEAAQRGRR</sequence>
<dbReference type="EMBL" id="JAAALK010000086">
    <property type="protein sequence ID" value="KAG8082018.1"/>
    <property type="molecule type" value="Genomic_DNA"/>
</dbReference>
<feature type="compositionally biased region" description="Basic and acidic residues" evidence="1">
    <location>
        <begin position="196"/>
        <end position="206"/>
    </location>
</feature>
<organism evidence="2 3">
    <name type="scientific">Zizania palustris</name>
    <name type="common">Northern wild rice</name>
    <dbReference type="NCBI Taxonomy" id="103762"/>
    <lineage>
        <taxon>Eukaryota</taxon>
        <taxon>Viridiplantae</taxon>
        <taxon>Streptophyta</taxon>
        <taxon>Embryophyta</taxon>
        <taxon>Tracheophyta</taxon>
        <taxon>Spermatophyta</taxon>
        <taxon>Magnoliopsida</taxon>
        <taxon>Liliopsida</taxon>
        <taxon>Poales</taxon>
        <taxon>Poaceae</taxon>
        <taxon>BOP clade</taxon>
        <taxon>Oryzoideae</taxon>
        <taxon>Oryzeae</taxon>
        <taxon>Zizaniinae</taxon>
        <taxon>Zizania</taxon>
    </lineage>
</organism>
<proteinExistence type="predicted"/>
<evidence type="ECO:0000313" key="3">
    <source>
        <dbReference type="Proteomes" id="UP000729402"/>
    </source>
</evidence>
<gene>
    <name evidence="2" type="ORF">GUJ93_ZPchr0014g46974</name>
</gene>